<feature type="compositionally biased region" description="Basic and acidic residues" evidence="1">
    <location>
        <begin position="43"/>
        <end position="64"/>
    </location>
</feature>
<gene>
    <name evidence="2" type="ORF">SOIL9_83410</name>
</gene>
<dbReference type="AlphaFoldDB" id="A0A6P2DGD7"/>
<accession>A0A6P2DGD7</accession>
<dbReference type="KEGG" id="gms:SOIL9_83410"/>
<keyword evidence="3" id="KW-1185">Reference proteome</keyword>
<evidence type="ECO:0000313" key="3">
    <source>
        <dbReference type="Proteomes" id="UP000464178"/>
    </source>
</evidence>
<dbReference type="Proteomes" id="UP000464178">
    <property type="component" value="Chromosome"/>
</dbReference>
<evidence type="ECO:0000313" key="2">
    <source>
        <dbReference type="EMBL" id="VTR99968.1"/>
    </source>
</evidence>
<name>A0A6P2DGD7_9BACT</name>
<reference evidence="2 3" key="1">
    <citation type="submission" date="2019-05" db="EMBL/GenBank/DDBJ databases">
        <authorList>
            <consortium name="Science for Life Laboratories"/>
        </authorList>
    </citation>
    <scope>NUCLEOTIDE SEQUENCE [LARGE SCALE GENOMIC DNA]</scope>
    <source>
        <strain evidence="2">Soil9</strain>
    </source>
</reference>
<evidence type="ECO:0000256" key="1">
    <source>
        <dbReference type="SAM" id="MobiDB-lite"/>
    </source>
</evidence>
<sequence>MLLGGTGCLGLILVFVVCAGLFGMKDRKEVVKRPNDQPVISDEAPKPKLPLEPKRIQPDPEIGRTNDIPPPRRAGNHPPEGFASDWVRVGKVQTRVVGSAVTRPVLVDLKGREFLSSEPALLIWVEARGVEAGAGQLRRWIGALESAASLSSDGTILSPVRFPAAVAVGQLDRATKLGPTDPAVVDVLAFAVPESGAQSLSLKLAGSHVGETGAFTHVIPASAWKK</sequence>
<protein>
    <submittedName>
        <fullName evidence="2">Uncharacterized protein</fullName>
    </submittedName>
</protein>
<organism evidence="2 3">
    <name type="scientific">Gemmata massiliana</name>
    <dbReference type="NCBI Taxonomy" id="1210884"/>
    <lineage>
        <taxon>Bacteria</taxon>
        <taxon>Pseudomonadati</taxon>
        <taxon>Planctomycetota</taxon>
        <taxon>Planctomycetia</taxon>
        <taxon>Gemmatales</taxon>
        <taxon>Gemmataceae</taxon>
        <taxon>Gemmata</taxon>
    </lineage>
</organism>
<feature type="region of interest" description="Disordered" evidence="1">
    <location>
        <begin position="34"/>
        <end position="81"/>
    </location>
</feature>
<proteinExistence type="predicted"/>
<dbReference type="EMBL" id="LR593886">
    <property type="protein sequence ID" value="VTR99968.1"/>
    <property type="molecule type" value="Genomic_DNA"/>
</dbReference>